<keyword evidence="3" id="KW-1185">Reference proteome</keyword>
<gene>
    <name evidence="2" type="ORF">B0H94_11135</name>
</gene>
<keyword evidence="1" id="KW-1133">Transmembrane helix</keyword>
<feature type="transmembrane region" description="Helical" evidence="1">
    <location>
        <begin position="13"/>
        <end position="32"/>
    </location>
</feature>
<proteinExistence type="predicted"/>
<dbReference type="AlphaFoldDB" id="A0A2P8HAG2"/>
<dbReference type="RefSeq" id="WP_146139944.1">
    <property type="nucleotide sequence ID" value="NZ_PYAV01000011.1"/>
</dbReference>
<protein>
    <submittedName>
        <fullName evidence="2">Uncharacterized protein</fullName>
    </submittedName>
</protein>
<name>A0A2P8HAG2_9BACI</name>
<dbReference type="EMBL" id="PYAV01000011">
    <property type="protein sequence ID" value="PSL43212.1"/>
    <property type="molecule type" value="Genomic_DNA"/>
</dbReference>
<organism evidence="2 3">
    <name type="scientific">Salsuginibacillus halophilus</name>
    <dbReference type="NCBI Taxonomy" id="517424"/>
    <lineage>
        <taxon>Bacteria</taxon>
        <taxon>Bacillati</taxon>
        <taxon>Bacillota</taxon>
        <taxon>Bacilli</taxon>
        <taxon>Bacillales</taxon>
        <taxon>Bacillaceae</taxon>
        <taxon>Salsuginibacillus</taxon>
    </lineage>
</organism>
<keyword evidence="1" id="KW-0812">Transmembrane</keyword>
<reference evidence="2 3" key="1">
    <citation type="submission" date="2018-03" db="EMBL/GenBank/DDBJ databases">
        <title>Genomic Encyclopedia of Type Strains, Phase III (KMG-III): the genomes of soil and plant-associated and newly described type strains.</title>
        <authorList>
            <person name="Whitman W."/>
        </authorList>
    </citation>
    <scope>NUCLEOTIDE SEQUENCE [LARGE SCALE GENOMIC DNA]</scope>
    <source>
        <strain evidence="2 3">CGMCC 1.07653</strain>
    </source>
</reference>
<sequence length="217" mass="24592">MDVKHNNQPDRKMGLLFVLALGGIIYLAMSLYGEREAAGMLEEKQETDVALSVQEAPAEIESIKAALEDLQEKVSTASSPEDVKEEAKALEQTGRQFFDWHQRLLHHLPAAEDERKFTTRYTSADPEITVTKTQRNYHNKAIGATLTLRQAGLKYLNDEAWVYYKDPDGLTTYLDAKLDALAHYNELFSVDQPMSFEVIEERLAQALRELKEAGETE</sequence>
<accession>A0A2P8HAG2</accession>
<keyword evidence="1" id="KW-0472">Membrane</keyword>
<evidence type="ECO:0000313" key="3">
    <source>
        <dbReference type="Proteomes" id="UP000242310"/>
    </source>
</evidence>
<dbReference type="Proteomes" id="UP000242310">
    <property type="component" value="Unassembled WGS sequence"/>
</dbReference>
<evidence type="ECO:0000313" key="2">
    <source>
        <dbReference type="EMBL" id="PSL43212.1"/>
    </source>
</evidence>
<evidence type="ECO:0000256" key="1">
    <source>
        <dbReference type="SAM" id="Phobius"/>
    </source>
</evidence>
<comment type="caution">
    <text evidence="2">The sequence shown here is derived from an EMBL/GenBank/DDBJ whole genome shotgun (WGS) entry which is preliminary data.</text>
</comment>